<dbReference type="EMBL" id="JAIZPD010000016">
    <property type="protein sequence ID" value="KAH0958258.1"/>
    <property type="molecule type" value="Genomic_DNA"/>
</dbReference>
<organism evidence="2 3">
    <name type="scientific">Hirsutella rhossiliensis</name>
    <dbReference type="NCBI Taxonomy" id="111463"/>
    <lineage>
        <taxon>Eukaryota</taxon>
        <taxon>Fungi</taxon>
        <taxon>Dikarya</taxon>
        <taxon>Ascomycota</taxon>
        <taxon>Pezizomycotina</taxon>
        <taxon>Sordariomycetes</taxon>
        <taxon>Hypocreomycetidae</taxon>
        <taxon>Hypocreales</taxon>
        <taxon>Ophiocordycipitaceae</taxon>
        <taxon>Hirsutella</taxon>
    </lineage>
</organism>
<accession>A0A9P8ML17</accession>
<dbReference type="GeneID" id="68359688"/>
<evidence type="ECO:0000256" key="1">
    <source>
        <dbReference type="SAM" id="MobiDB-lite"/>
    </source>
</evidence>
<feature type="region of interest" description="Disordered" evidence="1">
    <location>
        <begin position="1"/>
        <end position="23"/>
    </location>
</feature>
<dbReference type="RefSeq" id="XP_044715772.1">
    <property type="nucleotide sequence ID" value="XM_044869030.1"/>
</dbReference>
<protein>
    <submittedName>
        <fullName evidence="2">Uncharacterized protein</fullName>
    </submittedName>
</protein>
<dbReference type="Proteomes" id="UP000824596">
    <property type="component" value="Unassembled WGS sequence"/>
</dbReference>
<comment type="caution">
    <text evidence="2">The sequence shown here is derived from an EMBL/GenBank/DDBJ whole genome shotgun (WGS) entry which is preliminary data.</text>
</comment>
<dbReference type="AlphaFoldDB" id="A0A9P8ML17"/>
<evidence type="ECO:0000313" key="3">
    <source>
        <dbReference type="Proteomes" id="UP000824596"/>
    </source>
</evidence>
<sequence>MQEEPQPPPLSQGPGPHPGLDEPLYPDMKTFRVASLSAIRTVDHREIPKGEDNVVYAETLGWASGAGTFFVDDHRLPKPRGQWVKVKVCRRACNLWTGSICSTAETARPNLREQYTFGGPEGHRTLLPIAALVGFDAYNCQPASIRYPLRDAIDWSYREIDDLKGLQTKCNSSGQVRGSCILLVQDLAVPGDMAALKEFLRASRQHQIDEALRAVDLDKLTHL</sequence>
<keyword evidence="3" id="KW-1185">Reference proteome</keyword>
<reference evidence="2" key="1">
    <citation type="submission" date="2021-09" db="EMBL/GenBank/DDBJ databases">
        <title>A high-quality genome of the endoparasitic fungus Hirsutella rhossiliensis with a comparison of Hirsutella genomes reveals transposable elements contributing to genome size variation.</title>
        <authorList>
            <person name="Lin R."/>
            <person name="Jiao Y."/>
            <person name="Sun X."/>
            <person name="Ling J."/>
            <person name="Xie B."/>
            <person name="Cheng X."/>
        </authorList>
    </citation>
    <scope>NUCLEOTIDE SEQUENCE</scope>
    <source>
        <strain evidence="2">HR02</strain>
    </source>
</reference>
<proteinExistence type="predicted"/>
<evidence type="ECO:0000313" key="2">
    <source>
        <dbReference type="EMBL" id="KAH0958258.1"/>
    </source>
</evidence>
<gene>
    <name evidence="2" type="ORF">HRG_10559</name>
</gene>
<feature type="compositionally biased region" description="Pro residues" evidence="1">
    <location>
        <begin position="1"/>
        <end position="17"/>
    </location>
</feature>
<name>A0A9P8ML17_9HYPO</name>